<dbReference type="InterPro" id="IPR001680">
    <property type="entry name" value="WD40_rpt"/>
</dbReference>
<keyword evidence="3 10" id="KW-0853">WD repeat</keyword>
<dbReference type="InterPro" id="IPR019775">
    <property type="entry name" value="WD40_repeat_CS"/>
</dbReference>
<proteinExistence type="predicted"/>
<dbReference type="InterPro" id="IPR037590">
    <property type="entry name" value="WDR24"/>
</dbReference>
<dbReference type="PANTHER" id="PTHR46200:SF1">
    <property type="entry name" value="GATOR COMPLEX PROTEIN WDR24"/>
    <property type="match status" value="1"/>
</dbReference>
<dbReference type="InterPro" id="IPR015943">
    <property type="entry name" value="WD40/YVTN_repeat-like_dom_sf"/>
</dbReference>
<accession>A0A9P8PU71</accession>
<dbReference type="InterPro" id="IPR036224">
    <property type="entry name" value="GINS_bundle-like_dom_sf"/>
</dbReference>
<dbReference type="GO" id="GO:0005634">
    <property type="term" value="C:nucleus"/>
    <property type="evidence" value="ECO:0007669"/>
    <property type="project" value="UniProtKB-SubCell"/>
</dbReference>
<dbReference type="AlphaFoldDB" id="A0A9P8PU71"/>
<keyword evidence="7" id="KW-0863">Zinc-finger</keyword>
<evidence type="ECO:0000313" key="14">
    <source>
        <dbReference type="EMBL" id="KAH3677670.1"/>
    </source>
</evidence>
<dbReference type="PANTHER" id="PTHR46200">
    <property type="entry name" value="GATOR COMPLEX PROTEIN WDR24"/>
    <property type="match status" value="1"/>
</dbReference>
<dbReference type="GO" id="GO:0016239">
    <property type="term" value="P:positive regulation of macroautophagy"/>
    <property type="evidence" value="ECO:0007669"/>
    <property type="project" value="TreeGrafter"/>
</dbReference>
<comment type="subunit">
    <text evidence="2">Component of the GINS complex which is a heterotetramer of SLD5, PSF1, PSF2 and PSF3.</text>
</comment>
<dbReference type="PROSITE" id="PS50082">
    <property type="entry name" value="WD_REPEATS_2"/>
    <property type="match status" value="2"/>
</dbReference>
<keyword evidence="6" id="KW-0677">Repeat</keyword>
<evidence type="ECO:0000256" key="4">
    <source>
        <dbReference type="ARBA" id="ARBA00022705"/>
    </source>
</evidence>
<feature type="repeat" description="WD" evidence="10">
    <location>
        <begin position="386"/>
        <end position="428"/>
    </location>
</feature>
<feature type="repeat" description="WD" evidence="10">
    <location>
        <begin position="475"/>
        <end position="508"/>
    </location>
</feature>
<keyword evidence="8" id="KW-0862">Zinc</keyword>
<dbReference type="GO" id="GO:0005774">
    <property type="term" value="C:vacuolar membrane"/>
    <property type="evidence" value="ECO:0007669"/>
    <property type="project" value="TreeGrafter"/>
</dbReference>
<dbReference type="CDD" id="cd11711">
    <property type="entry name" value="GINS_A_Sld5"/>
    <property type="match status" value="1"/>
</dbReference>
<dbReference type="InterPro" id="IPR031633">
    <property type="entry name" value="SLD5_C"/>
</dbReference>
<keyword evidence="9" id="KW-0539">Nucleus</keyword>
<dbReference type="PROSITE" id="PS50294">
    <property type="entry name" value="WD_REPEATS_REGION"/>
    <property type="match status" value="2"/>
</dbReference>
<protein>
    <recommendedName>
        <fullName evidence="16">DNA replication complex GINS protein SLD5</fullName>
    </recommendedName>
</protein>
<feature type="compositionally biased region" description="Low complexity" evidence="11">
    <location>
        <begin position="871"/>
        <end position="882"/>
    </location>
</feature>
<evidence type="ECO:0000313" key="15">
    <source>
        <dbReference type="Proteomes" id="UP000788993"/>
    </source>
</evidence>
<feature type="domain" description="DNA replication complex GINS protein SLD5 C-terminal" evidence="13">
    <location>
        <begin position="173"/>
        <end position="221"/>
    </location>
</feature>
<evidence type="ECO:0000256" key="9">
    <source>
        <dbReference type="ARBA" id="ARBA00023242"/>
    </source>
</evidence>
<feature type="domain" description="GINS subunit" evidence="12">
    <location>
        <begin position="80"/>
        <end position="147"/>
    </location>
</feature>
<dbReference type="GO" id="GO:0008270">
    <property type="term" value="F:zinc ion binding"/>
    <property type="evidence" value="ECO:0007669"/>
    <property type="project" value="UniProtKB-KW"/>
</dbReference>
<dbReference type="SMART" id="SM00320">
    <property type="entry name" value="WD40"/>
    <property type="match status" value="4"/>
</dbReference>
<sequence>MNFDDILKEFEASKRPGYNEDERRAEDVRLLLDAWIKERTVPELLPYEQELIDRILIRIRKQIELIEMNSIELQTHEREIKLRLVVIESELDRVQFIIRSYTRTRLQKIDKYSLYIRSNDKETAKLSNNEFAYMERHLELLLELYNSQFMKNLPESLQAIDETGGGVSMIDEPDLDRPVFVQATAENVVEVDDEEIELTKNGIYVVRYRAVKDLVETGDVRVFAMFVMDHHRRSSGQFSRMAFNIYGLSTNASPSPSSSASHAVPASSLSILPSSASVSKHNAESNRTRLHSVNEILACAKSNETPNLFVIGGPKALQLVKVASNEITVEYDLVLPNAGSRSNKYGLVADAKFGHQQYGRNIAISTLSGSIHIYNLDRGTRMRTTFSDHQRAVNSVDFSPLSPHTLLSGSQDGKMKIWDLRTKNTKAQLTIRGNSDAVRCVQFSPRIARSFCSIADSGVIQKWDLRRPTTFERKLNAHTGPGLTLDWHPELDYLISGGRDKQLQVWNMGPGSDHQREPDHVINTAGPISKVSWCRGRGNGSVLTTDVATCFLNDDPCIQIWSLARKHVPKNVIELHTNQVTGLVWKTPKYLVSASKDKTLVQHDVSAEPRLVDTLPTMAAAWDSQAGARLTFVSQDRNQFEETEELTPGELYHPTSPNLVAKGRPALPRQPSQFQRAIRSPYALHADIPIPDNDTDVFRFLSSNYLVQVPDGMDLLQVCEYNASVAAAAGRFRDCQVWKTIEGSILWEENEKVVQGLQEFRLEERNGAVRTESRLSLNNSDHLSTSVESYDGGINRDEQFGFTANTNENENAIVDEDDDSTSHVTRAIDIKRASDSLARHTFSFTGTSVDLDNEKLQLSSSPQSKYRSKKLSMTQMTSLSSSPAKSQRLLPKEVSVSKEPATPWNPVDLIRQAAVYSSMQGDATMCATLALLFGKIYPKALSEIECQDWILTYHDLLQRRCLFTVSANVLKTAAMQYELFTKIGQSQTSFRLFCQHCNTPLLNEHSKNMWLQDPEIEFGFWYCDRCGKTQGGSSVGINQNIVAQLLVDVFHNRQEMADVASIGRQDHHRFVRVVDAVLVVQKKIALESLAIFSLESKVLVSQAVLSRSIDVVSRTVQARGVNDVGLVFVYSKQRSNCDGRPNNETNFDKMEREIKHN</sequence>
<dbReference type="SUPFAM" id="SSF50978">
    <property type="entry name" value="WD40 repeat-like"/>
    <property type="match status" value="1"/>
</dbReference>
<evidence type="ECO:0000256" key="5">
    <source>
        <dbReference type="ARBA" id="ARBA00022723"/>
    </source>
</evidence>
<evidence type="ECO:0000259" key="13">
    <source>
        <dbReference type="Pfam" id="PF16922"/>
    </source>
</evidence>
<dbReference type="GO" id="GO:0006260">
    <property type="term" value="P:DNA replication"/>
    <property type="evidence" value="ECO:0007669"/>
    <property type="project" value="UniProtKB-KW"/>
</dbReference>
<dbReference type="SUPFAM" id="SSF158573">
    <property type="entry name" value="GINS helical bundle-like"/>
    <property type="match status" value="1"/>
</dbReference>
<evidence type="ECO:0000256" key="11">
    <source>
        <dbReference type="SAM" id="MobiDB-lite"/>
    </source>
</evidence>
<dbReference type="Gene3D" id="1.20.58.1030">
    <property type="match status" value="1"/>
</dbReference>
<dbReference type="Pfam" id="PF05916">
    <property type="entry name" value="Sld5"/>
    <property type="match status" value="1"/>
</dbReference>
<comment type="caution">
    <text evidence="14">The sequence shown here is derived from an EMBL/GenBank/DDBJ whole genome shotgun (WGS) entry which is preliminary data.</text>
</comment>
<evidence type="ECO:0000256" key="3">
    <source>
        <dbReference type="ARBA" id="ARBA00022574"/>
    </source>
</evidence>
<evidence type="ECO:0008006" key="16">
    <source>
        <dbReference type="Google" id="ProtNLM"/>
    </source>
</evidence>
<dbReference type="CDD" id="cd21692">
    <property type="entry name" value="GINS_B_Sld5"/>
    <property type="match status" value="1"/>
</dbReference>
<dbReference type="PROSITE" id="PS00678">
    <property type="entry name" value="WD_REPEATS_1"/>
    <property type="match status" value="2"/>
</dbReference>
<keyword evidence="5" id="KW-0479">Metal-binding</keyword>
<dbReference type="Gene3D" id="2.130.10.10">
    <property type="entry name" value="YVTN repeat-like/Quinoprotein amine dehydrogenase"/>
    <property type="match status" value="2"/>
</dbReference>
<keyword evidence="4" id="KW-0235">DNA replication</keyword>
<dbReference type="GO" id="GO:1904263">
    <property type="term" value="P:positive regulation of TORC1 signaling"/>
    <property type="evidence" value="ECO:0007669"/>
    <property type="project" value="TreeGrafter"/>
</dbReference>
<dbReference type="GO" id="GO:0005829">
    <property type="term" value="C:cytosol"/>
    <property type="evidence" value="ECO:0007669"/>
    <property type="project" value="TreeGrafter"/>
</dbReference>
<dbReference type="Pfam" id="PF16922">
    <property type="entry name" value="SLD5_C"/>
    <property type="match status" value="1"/>
</dbReference>
<dbReference type="InterPro" id="IPR021151">
    <property type="entry name" value="GINS_A"/>
</dbReference>
<dbReference type="InterPro" id="IPR036322">
    <property type="entry name" value="WD40_repeat_dom_sf"/>
</dbReference>
<reference evidence="14" key="2">
    <citation type="submission" date="2021-01" db="EMBL/GenBank/DDBJ databases">
        <authorList>
            <person name="Schikora-Tamarit M.A."/>
        </authorList>
    </citation>
    <scope>NUCLEOTIDE SEQUENCE</scope>
    <source>
        <strain evidence="14">NCAIM Y.01608</strain>
    </source>
</reference>
<dbReference type="EMBL" id="JAEUBD010000095">
    <property type="protein sequence ID" value="KAH3677670.1"/>
    <property type="molecule type" value="Genomic_DNA"/>
</dbReference>
<dbReference type="SUPFAM" id="SSF160059">
    <property type="entry name" value="PriA/YqbF domain"/>
    <property type="match status" value="1"/>
</dbReference>
<evidence type="ECO:0000256" key="8">
    <source>
        <dbReference type="ARBA" id="ARBA00022833"/>
    </source>
</evidence>
<feature type="compositionally biased region" description="Polar residues" evidence="11">
    <location>
        <begin position="855"/>
        <end position="865"/>
    </location>
</feature>
<feature type="region of interest" description="Disordered" evidence="11">
    <location>
        <begin position="855"/>
        <end position="897"/>
    </location>
</feature>
<dbReference type="Proteomes" id="UP000788993">
    <property type="component" value="Unassembled WGS sequence"/>
</dbReference>
<dbReference type="GO" id="GO:0061700">
    <property type="term" value="C:GATOR2 complex"/>
    <property type="evidence" value="ECO:0007669"/>
    <property type="project" value="TreeGrafter"/>
</dbReference>
<name>A0A9P8PU71_9ASCO</name>
<gene>
    <name evidence="14" type="ORF">OGATHE_000324</name>
</gene>
<evidence type="ECO:0000256" key="2">
    <source>
        <dbReference type="ARBA" id="ARBA00011352"/>
    </source>
</evidence>
<evidence type="ECO:0000256" key="6">
    <source>
        <dbReference type="ARBA" id="ARBA00022737"/>
    </source>
</evidence>
<dbReference type="InterPro" id="IPR038749">
    <property type="entry name" value="Sld5_GINS_A"/>
</dbReference>
<evidence type="ECO:0000256" key="1">
    <source>
        <dbReference type="ARBA" id="ARBA00004123"/>
    </source>
</evidence>
<evidence type="ECO:0000256" key="10">
    <source>
        <dbReference type="PROSITE-ProRule" id="PRU00221"/>
    </source>
</evidence>
<keyword evidence="15" id="KW-1185">Reference proteome</keyword>
<dbReference type="Gene3D" id="3.40.5.60">
    <property type="match status" value="1"/>
</dbReference>
<dbReference type="Pfam" id="PF00400">
    <property type="entry name" value="WD40"/>
    <property type="match status" value="2"/>
</dbReference>
<organism evidence="14 15">
    <name type="scientific">Ogataea polymorpha</name>
    <dbReference type="NCBI Taxonomy" id="460523"/>
    <lineage>
        <taxon>Eukaryota</taxon>
        <taxon>Fungi</taxon>
        <taxon>Dikarya</taxon>
        <taxon>Ascomycota</taxon>
        <taxon>Saccharomycotina</taxon>
        <taxon>Pichiomycetes</taxon>
        <taxon>Pichiales</taxon>
        <taxon>Pichiaceae</taxon>
        <taxon>Ogataea</taxon>
    </lineage>
</organism>
<evidence type="ECO:0000256" key="7">
    <source>
        <dbReference type="ARBA" id="ARBA00022771"/>
    </source>
</evidence>
<comment type="subcellular location">
    <subcellularLocation>
        <location evidence="1">Nucleus</location>
    </subcellularLocation>
</comment>
<evidence type="ECO:0000259" key="12">
    <source>
        <dbReference type="Pfam" id="PF05916"/>
    </source>
</evidence>
<reference evidence="14" key="1">
    <citation type="journal article" date="2021" name="Open Biol.">
        <title>Shared evolutionary footprints suggest mitochondrial oxidative damage underlies multiple complex I losses in fungi.</title>
        <authorList>
            <person name="Schikora-Tamarit M.A."/>
            <person name="Marcet-Houben M."/>
            <person name="Nosek J."/>
            <person name="Gabaldon T."/>
        </authorList>
    </citation>
    <scope>NUCLEOTIDE SEQUENCE</scope>
    <source>
        <strain evidence="14">NCAIM Y.01608</strain>
    </source>
</reference>